<dbReference type="Proteomes" id="UP000246078">
    <property type="component" value="Unassembled WGS sequence"/>
</dbReference>
<comment type="caution">
    <text evidence="1">The sequence shown here is derived from an EMBL/GenBank/DDBJ whole genome shotgun (WGS) entry which is preliminary data.</text>
</comment>
<dbReference type="VEuPathDB" id="TriTrypDB:TcBrA4_0038860"/>
<dbReference type="VEuPathDB" id="TriTrypDB:TcCLB.509537.50"/>
<keyword evidence="1" id="KW-0282">Flagellum</keyword>
<dbReference type="VEuPathDB" id="TriTrypDB:BCY84_06124"/>
<keyword evidence="1" id="KW-0969">Cilium</keyword>
<dbReference type="VEuPathDB" id="TriTrypDB:Tc_MARK_4594"/>
<protein>
    <submittedName>
        <fullName evidence="1">Flagellar Member 1</fullName>
    </submittedName>
</protein>
<dbReference type="VEuPathDB" id="TriTrypDB:ECC02_005855"/>
<dbReference type="AlphaFoldDB" id="A0A2V2WDV8"/>
<reference evidence="1 2" key="1">
    <citation type="journal article" date="2018" name="Microb. Genom.">
        <title>Expanding an expanded genome: long-read sequencing of Trypanosoma cruzi.</title>
        <authorList>
            <person name="Berna L."/>
            <person name="Rodriguez M."/>
            <person name="Chiribao M.L."/>
            <person name="Parodi-Talice A."/>
            <person name="Pita S."/>
            <person name="Rijo G."/>
            <person name="Alvarez-Valin F."/>
            <person name="Robello C."/>
        </authorList>
    </citation>
    <scope>NUCLEOTIDE SEQUENCE [LARGE SCALE GENOMIC DNA]</scope>
    <source>
        <strain evidence="1 2">TCC</strain>
    </source>
</reference>
<dbReference type="VEuPathDB" id="TriTrypDB:TcCL_ESM08333"/>
<dbReference type="VEuPathDB" id="TriTrypDB:TCDM_04818"/>
<organism evidence="1 2">
    <name type="scientific">Trypanosoma cruzi</name>
    <dbReference type="NCBI Taxonomy" id="5693"/>
    <lineage>
        <taxon>Eukaryota</taxon>
        <taxon>Discoba</taxon>
        <taxon>Euglenozoa</taxon>
        <taxon>Kinetoplastea</taxon>
        <taxon>Metakinetoplastina</taxon>
        <taxon>Trypanosomatida</taxon>
        <taxon>Trypanosomatidae</taxon>
        <taxon>Trypanosoma</taxon>
        <taxon>Schizotrypanum</taxon>
    </lineage>
</organism>
<evidence type="ECO:0000313" key="2">
    <source>
        <dbReference type="Proteomes" id="UP000246078"/>
    </source>
</evidence>
<dbReference type="VEuPathDB" id="TriTrypDB:C3747_110g79"/>
<dbReference type="SUPFAM" id="SSF54919">
    <property type="entry name" value="Nucleoside diphosphate kinase, NDK"/>
    <property type="match status" value="1"/>
</dbReference>
<dbReference type="InterPro" id="IPR036850">
    <property type="entry name" value="NDK-like_dom_sf"/>
</dbReference>
<accession>A0A2V2WDV8</accession>
<dbReference type="EMBL" id="PRFC01000110">
    <property type="protein sequence ID" value="PWV06820.1"/>
    <property type="molecule type" value="Genomic_DNA"/>
</dbReference>
<dbReference type="VEuPathDB" id="TriTrypDB:C4B63_57g120"/>
<keyword evidence="1" id="KW-0966">Cell projection</keyword>
<evidence type="ECO:0000313" key="1">
    <source>
        <dbReference type="EMBL" id="PWV06820.1"/>
    </source>
</evidence>
<sequence>MLRHGVPERILRVWLDNPDVTSGGVEAGVFEHLRHCDTSRLLMLLTALTEELRSEESDGTTAQAARIPLVENNDGLTAPLQDGSQEGHTRGIETTTTRTSRSWENFWMRRKGRFFFRNTAVIILKPHASENLGVMALLERILAGNNIRVRRELRKRINPRIVDQHFSSPMYYAMQKYHTAFPEVTEEGRVRFYEAFGEEWEHAIASQRVMGAFNALKFFSMTPSQLYVKWSLSEQGTCNLPFDMEVVKFYAEGVLSSMQLFLWSAKG</sequence>
<name>A0A2V2WDV8_TRYCR</name>
<proteinExistence type="predicted"/>
<gene>
    <name evidence="1" type="ORF">C3747_110g79</name>
</gene>
<dbReference type="VEuPathDB" id="TriTrypDB:TcG_02977"/>